<feature type="domain" description="EamA" evidence="7">
    <location>
        <begin position="22"/>
        <end position="155"/>
    </location>
</feature>
<feature type="transmembrane region" description="Helical" evidence="6">
    <location>
        <begin position="83"/>
        <end position="104"/>
    </location>
</feature>
<dbReference type="GO" id="GO:0016020">
    <property type="term" value="C:membrane"/>
    <property type="evidence" value="ECO:0007669"/>
    <property type="project" value="UniProtKB-SubCell"/>
</dbReference>
<feature type="transmembrane region" description="Helical" evidence="6">
    <location>
        <begin position="198"/>
        <end position="217"/>
    </location>
</feature>
<dbReference type="SUPFAM" id="SSF103481">
    <property type="entry name" value="Multidrug resistance efflux transporter EmrE"/>
    <property type="match status" value="2"/>
</dbReference>
<feature type="transmembrane region" description="Helical" evidence="6">
    <location>
        <begin position="285"/>
        <end position="303"/>
    </location>
</feature>
<evidence type="ECO:0000256" key="5">
    <source>
        <dbReference type="ARBA" id="ARBA00023136"/>
    </source>
</evidence>
<keyword evidence="4 6" id="KW-1133">Transmembrane helix</keyword>
<proteinExistence type="inferred from homology"/>
<comment type="subcellular location">
    <subcellularLocation>
        <location evidence="1">Membrane</location>
        <topology evidence="1">Multi-pass membrane protein</topology>
    </subcellularLocation>
</comment>
<feature type="transmembrane region" description="Helical" evidence="6">
    <location>
        <begin position="138"/>
        <end position="160"/>
    </location>
</feature>
<evidence type="ECO:0000256" key="2">
    <source>
        <dbReference type="ARBA" id="ARBA00007362"/>
    </source>
</evidence>
<accession>A0A558D8P2</accession>
<comment type="caution">
    <text evidence="8">The sequence shown here is derived from an EMBL/GenBank/DDBJ whole genome shotgun (WGS) entry which is preliminary data.</text>
</comment>
<dbReference type="Pfam" id="PF00892">
    <property type="entry name" value="EamA"/>
    <property type="match status" value="1"/>
</dbReference>
<evidence type="ECO:0000256" key="6">
    <source>
        <dbReference type="SAM" id="Phobius"/>
    </source>
</evidence>
<name>A0A558D8P2_9GAMM</name>
<gene>
    <name evidence="8" type="ORF">FHK82_05930</name>
</gene>
<dbReference type="PANTHER" id="PTHR32322">
    <property type="entry name" value="INNER MEMBRANE TRANSPORTER"/>
    <property type="match status" value="1"/>
</dbReference>
<reference evidence="8 9" key="1">
    <citation type="submission" date="2019-07" db="EMBL/GenBank/DDBJ databases">
        <title>The pathways for chlorine oxyanion respiration interact through the shared metabolite chlorate.</title>
        <authorList>
            <person name="Barnum T.P."/>
            <person name="Cheng Y."/>
            <person name="Hill K.A."/>
            <person name="Lucas L.N."/>
            <person name="Carlson H.K."/>
            <person name="Coates J.D."/>
        </authorList>
    </citation>
    <scope>NUCLEOTIDE SEQUENCE [LARGE SCALE GENOMIC DNA]</scope>
    <source>
        <strain evidence="8">BK-3</strain>
    </source>
</reference>
<dbReference type="InterPro" id="IPR050638">
    <property type="entry name" value="AA-Vitamin_Transporters"/>
</dbReference>
<evidence type="ECO:0000256" key="3">
    <source>
        <dbReference type="ARBA" id="ARBA00022692"/>
    </source>
</evidence>
<feature type="transmembrane region" description="Helical" evidence="6">
    <location>
        <begin position="110"/>
        <end position="131"/>
    </location>
</feature>
<dbReference type="Proteomes" id="UP000317355">
    <property type="component" value="Unassembled WGS sequence"/>
</dbReference>
<feature type="transmembrane region" description="Helical" evidence="6">
    <location>
        <begin position="51"/>
        <end position="71"/>
    </location>
</feature>
<comment type="similarity">
    <text evidence="2">Belongs to the EamA transporter family.</text>
</comment>
<dbReference type="InterPro" id="IPR037185">
    <property type="entry name" value="EmrE-like"/>
</dbReference>
<evidence type="ECO:0000256" key="1">
    <source>
        <dbReference type="ARBA" id="ARBA00004141"/>
    </source>
</evidence>
<organism evidence="8 9">
    <name type="scientific">Sedimenticola thiotaurini</name>
    <dbReference type="NCBI Taxonomy" id="1543721"/>
    <lineage>
        <taxon>Bacteria</taxon>
        <taxon>Pseudomonadati</taxon>
        <taxon>Pseudomonadota</taxon>
        <taxon>Gammaproteobacteria</taxon>
        <taxon>Chromatiales</taxon>
        <taxon>Sedimenticolaceae</taxon>
        <taxon>Sedimenticola</taxon>
    </lineage>
</organism>
<feature type="transmembrane region" description="Helical" evidence="6">
    <location>
        <begin position="20"/>
        <end position="39"/>
    </location>
</feature>
<evidence type="ECO:0000313" key="9">
    <source>
        <dbReference type="Proteomes" id="UP000317355"/>
    </source>
</evidence>
<evidence type="ECO:0000256" key="4">
    <source>
        <dbReference type="ARBA" id="ARBA00022989"/>
    </source>
</evidence>
<feature type="transmembrane region" description="Helical" evidence="6">
    <location>
        <begin position="166"/>
        <end position="186"/>
    </location>
</feature>
<dbReference type="EMBL" id="VMRY01000015">
    <property type="protein sequence ID" value="TVT57323.1"/>
    <property type="molecule type" value="Genomic_DNA"/>
</dbReference>
<dbReference type="InterPro" id="IPR000620">
    <property type="entry name" value="EamA_dom"/>
</dbReference>
<evidence type="ECO:0000313" key="8">
    <source>
        <dbReference type="EMBL" id="TVT57323.1"/>
    </source>
</evidence>
<sequence length="321" mass="34419">MNAIPITESLKHSLPYYTRYAALLILLMAGLLLAISTNLAKVAQNIGFTPLAYLAWSLAGASFLLTTVSYLRGKPIQLNRQTIEYFVVSGFLTTAATNLIFFSAVRHMGVGFVALMMALPPLLTYVGALLLHMERFCWWRMIGVSLALIGTVFLVLQKWASPNVDPVWIVITLTGPILLAIGNLYRSRRWPAGASAESLAPGMLLSALAMLVMFSLLPGRSLNIPSENANAIALLGVQAITFAGQFLLLFALQKLGGPVLLSLMGGVSAMFGVPIAVMLLDEPLLPAFFVSALFVGAGIVCMLRGAQVCHGHITLSSEKIG</sequence>
<keyword evidence="5 6" id="KW-0472">Membrane</keyword>
<dbReference type="AlphaFoldDB" id="A0A558D8P2"/>
<evidence type="ECO:0000259" key="7">
    <source>
        <dbReference type="Pfam" id="PF00892"/>
    </source>
</evidence>
<dbReference type="PANTHER" id="PTHR32322:SF2">
    <property type="entry name" value="EAMA DOMAIN-CONTAINING PROTEIN"/>
    <property type="match status" value="1"/>
</dbReference>
<keyword evidence="3 6" id="KW-0812">Transmembrane</keyword>
<feature type="transmembrane region" description="Helical" evidence="6">
    <location>
        <begin position="259"/>
        <end position="279"/>
    </location>
</feature>
<protein>
    <submittedName>
        <fullName evidence="8">DMT family transporter</fullName>
    </submittedName>
</protein>
<feature type="transmembrane region" description="Helical" evidence="6">
    <location>
        <begin position="229"/>
        <end position="252"/>
    </location>
</feature>